<evidence type="ECO:0000313" key="1">
    <source>
        <dbReference type="EMBL" id="GDY60586.1"/>
    </source>
</evidence>
<keyword evidence="2" id="KW-1185">Reference proteome</keyword>
<evidence type="ECO:0000313" key="2">
    <source>
        <dbReference type="Proteomes" id="UP000301309"/>
    </source>
</evidence>
<dbReference type="RefSeq" id="WP_162002152.1">
    <property type="nucleotide sequence ID" value="NZ_BAAASO010000065.1"/>
</dbReference>
<name>A0A4D4LMP1_STRVO</name>
<dbReference type="Proteomes" id="UP000301309">
    <property type="component" value="Unassembled WGS sequence"/>
</dbReference>
<organism evidence="1 2">
    <name type="scientific">Streptomyces violaceusniger</name>
    <dbReference type="NCBI Taxonomy" id="68280"/>
    <lineage>
        <taxon>Bacteria</taxon>
        <taxon>Bacillati</taxon>
        <taxon>Actinomycetota</taxon>
        <taxon>Actinomycetes</taxon>
        <taxon>Kitasatosporales</taxon>
        <taxon>Streptomycetaceae</taxon>
        <taxon>Streptomyces</taxon>
        <taxon>Streptomyces violaceusniger group</taxon>
    </lineage>
</organism>
<dbReference type="EMBL" id="BJHW01000003">
    <property type="protein sequence ID" value="GDY60586.1"/>
    <property type="molecule type" value="Genomic_DNA"/>
</dbReference>
<proteinExistence type="predicted"/>
<reference evidence="1 2" key="1">
    <citation type="journal article" date="2020" name="Int. J. Syst. Evol. Microbiol.">
        <title>Reclassification of Streptomyces castelarensis and Streptomyces sporoclivatus as later heterotypic synonyms of Streptomyces antimycoticus.</title>
        <authorList>
            <person name="Komaki H."/>
            <person name="Tamura T."/>
        </authorList>
    </citation>
    <scope>NUCLEOTIDE SEQUENCE [LARGE SCALE GENOMIC DNA]</scope>
    <source>
        <strain evidence="1 2">NBRC 13459</strain>
    </source>
</reference>
<comment type="caution">
    <text evidence="1">The sequence shown here is derived from an EMBL/GenBank/DDBJ whole genome shotgun (WGS) entry which is preliminary data.</text>
</comment>
<dbReference type="AlphaFoldDB" id="A0A4D4LMP1"/>
<accession>A0A4D4LMP1</accession>
<gene>
    <name evidence="1" type="ORF">SVIO_112090</name>
</gene>
<sequence>MTLLIAAVLYPVGMAVSLWAISAPTDREEVADLLTEAEKFARAYDPTT</sequence>
<protein>
    <submittedName>
        <fullName evidence="1">Uncharacterized protein</fullName>
    </submittedName>
</protein>